<comment type="subcellular location">
    <subcellularLocation>
        <location evidence="12">Cell inner membrane</location>
        <topology evidence="12">Multi-pass membrane protein</topology>
    </subcellularLocation>
    <subcellularLocation>
        <location evidence="1 11">Cell membrane</location>
        <topology evidence="1 11">Multi-pass membrane protein</topology>
    </subcellularLocation>
</comment>
<dbReference type="InterPro" id="IPR000515">
    <property type="entry name" value="MetI-like"/>
</dbReference>
<dbReference type="Proteomes" id="UP000705379">
    <property type="component" value="Unassembled WGS sequence"/>
</dbReference>
<evidence type="ECO:0000256" key="3">
    <source>
        <dbReference type="ARBA" id="ARBA00011557"/>
    </source>
</evidence>
<sequence length="280" mass="31566">MKRLQIWDHVILLSGVFFMVAPVVLAFITSTHDAVTIYRSGLQFGFGDQGLQAYEDVLFRAGGFTKEVNGLVMLKNSLILGLGFAIGKIVISMLAAYAIVYFRFPMATFCFWIIFSTLLLPLEVRILPSYEIVQQLGMVNTYQGLIVPLIASATGTFFFRQFFMSVPDELTEAARIDGAGPWKFFIDILVPLSKTMMAAIFIIMFVYGWNQYLWPTLITTDESFFTLVRGIKQILQVWVGAQIPDYDQIMAMAILAMLPPVIVVVIFQSWFVKGLVESDK</sequence>
<dbReference type="GO" id="GO:0055085">
    <property type="term" value="P:transmembrane transport"/>
    <property type="evidence" value="ECO:0007669"/>
    <property type="project" value="InterPro"/>
</dbReference>
<reference evidence="15" key="1">
    <citation type="submission" date="2018-08" db="EMBL/GenBank/DDBJ databases">
        <authorList>
            <person name="Jin W."/>
            <person name="Wang H."/>
            <person name="Yang Y."/>
            <person name="Li M."/>
            <person name="Liu J."/>
        </authorList>
    </citation>
    <scope>NUCLEOTIDE SEQUENCE</scope>
    <source>
        <strain evidence="15">AESS21</strain>
    </source>
</reference>
<dbReference type="PANTHER" id="PTHR43744">
    <property type="entry name" value="ABC TRANSPORTER PERMEASE PROTEIN MG189-RELATED-RELATED"/>
    <property type="match status" value="1"/>
</dbReference>
<keyword evidence="6 12" id="KW-1003">Cell membrane</keyword>
<dbReference type="Pfam" id="PF00528">
    <property type="entry name" value="BPD_transp_1"/>
    <property type="match status" value="1"/>
</dbReference>
<evidence type="ECO:0000313" key="15">
    <source>
        <dbReference type="EMBL" id="MBS8262322.1"/>
    </source>
</evidence>
<feature type="transmembrane region" description="Helical" evidence="11">
    <location>
        <begin position="142"/>
        <end position="163"/>
    </location>
</feature>
<dbReference type="PANTHER" id="PTHR43744:SF8">
    <property type="entry name" value="SN-GLYCEROL-3-PHOSPHATE TRANSPORT SYSTEM PERMEASE PROTEIN UGPE"/>
    <property type="match status" value="1"/>
</dbReference>
<evidence type="ECO:0000256" key="2">
    <source>
        <dbReference type="ARBA" id="ARBA00009306"/>
    </source>
</evidence>
<evidence type="ECO:0000256" key="12">
    <source>
        <dbReference type="RuleBase" id="RU363056"/>
    </source>
</evidence>
<evidence type="ECO:0000256" key="6">
    <source>
        <dbReference type="ARBA" id="ARBA00022475"/>
    </source>
</evidence>
<keyword evidence="9 11" id="KW-0472">Membrane</keyword>
<comment type="caution">
    <text evidence="12">Lacks conserved residue(s) required for the propagation of feature annotation.</text>
</comment>
<evidence type="ECO:0000256" key="10">
    <source>
        <dbReference type="ARBA" id="ARBA00037054"/>
    </source>
</evidence>
<evidence type="ECO:0000256" key="7">
    <source>
        <dbReference type="ARBA" id="ARBA00022692"/>
    </source>
</evidence>
<dbReference type="GO" id="GO:0005886">
    <property type="term" value="C:plasma membrane"/>
    <property type="evidence" value="ECO:0007669"/>
    <property type="project" value="UniProtKB-SubCell"/>
</dbReference>
<accession>A0A927KE89</accession>
<dbReference type="CDD" id="cd06261">
    <property type="entry name" value="TM_PBP2"/>
    <property type="match status" value="1"/>
</dbReference>
<gene>
    <name evidence="12 14" type="primary">ugpE</name>
    <name evidence="15" type="ORF">DYI23_18990</name>
    <name evidence="14" type="ORF">IG617_19565</name>
</gene>
<evidence type="ECO:0000256" key="1">
    <source>
        <dbReference type="ARBA" id="ARBA00004651"/>
    </source>
</evidence>
<comment type="function">
    <text evidence="10 12">Part of the ABC transporter complex UgpBAEC involved in sn-glycerol-3-phosphate (G3P) import. Probably responsible for the translocation of the substrate across the membrane.</text>
</comment>
<dbReference type="InterPro" id="IPR035906">
    <property type="entry name" value="MetI-like_sf"/>
</dbReference>
<evidence type="ECO:0000313" key="16">
    <source>
        <dbReference type="Proteomes" id="UP000615687"/>
    </source>
</evidence>
<reference evidence="14 16" key="2">
    <citation type="submission" date="2020-09" db="EMBL/GenBank/DDBJ databases">
        <title>The genome sequence of type strain Labrenzia polysiphoniae KACC 19711.</title>
        <authorList>
            <person name="Liu Y."/>
        </authorList>
    </citation>
    <scope>NUCLEOTIDE SEQUENCE [LARGE SCALE GENOMIC DNA]</scope>
    <source>
        <strain evidence="14 16">KACC 19711</strain>
    </source>
</reference>
<proteinExistence type="inferred from homology"/>
<feature type="domain" description="ABC transmembrane type-1" evidence="13">
    <location>
        <begin position="74"/>
        <end position="267"/>
    </location>
</feature>
<evidence type="ECO:0000256" key="4">
    <source>
        <dbReference type="ARBA" id="ARBA00020515"/>
    </source>
</evidence>
<evidence type="ECO:0000256" key="9">
    <source>
        <dbReference type="ARBA" id="ARBA00023136"/>
    </source>
</evidence>
<dbReference type="AlphaFoldDB" id="A0A927KE89"/>
<feature type="transmembrane region" description="Helical" evidence="11">
    <location>
        <begin position="109"/>
        <end position="130"/>
    </location>
</feature>
<feature type="transmembrane region" description="Helical" evidence="11">
    <location>
        <begin position="249"/>
        <end position="272"/>
    </location>
</feature>
<reference evidence="15" key="3">
    <citation type="journal article" date="2021" name="Microorganisms">
        <title>Bacterial Dimethylsulfoniopropionate Biosynthesis in the East China Sea.</title>
        <authorList>
            <person name="Liu J."/>
            <person name="Zhang Y."/>
            <person name="Liu J."/>
            <person name="Zhong H."/>
            <person name="Williams B.T."/>
            <person name="Zheng Y."/>
            <person name="Curson A.R.J."/>
            <person name="Sun C."/>
            <person name="Sun H."/>
            <person name="Song D."/>
            <person name="Wagner Mackenzie B."/>
            <person name="Bermejo Martinez A."/>
            <person name="Todd J.D."/>
            <person name="Zhang X.H."/>
        </authorList>
    </citation>
    <scope>NUCLEOTIDE SEQUENCE</scope>
    <source>
        <strain evidence="15">AESS21</strain>
    </source>
</reference>
<keyword evidence="16" id="KW-1185">Reference proteome</keyword>
<keyword evidence="7 11" id="KW-0812">Transmembrane</keyword>
<feature type="transmembrane region" description="Helical" evidence="11">
    <location>
        <begin position="78"/>
        <end position="102"/>
    </location>
</feature>
<feature type="transmembrane region" description="Helical" evidence="11">
    <location>
        <begin position="184"/>
        <end position="207"/>
    </location>
</feature>
<dbReference type="SUPFAM" id="SSF161098">
    <property type="entry name" value="MetI-like"/>
    <property type="match status" value="1"/>
</dbReference>
<comment type="caution">
    <text evidence="15">The sequence shown here is derived from an EMBL/GenBank/DDBJ whole genome shotgun (WGS) entry which is preliminary data.</text>
</comment>
<comment type="similarity">
    <text evidence="2 11">Belongs to the binding-protein-dependent transport system permease family.</text>
</comment>
<organism evidence="15 17">
    <name type="scientific">Roseibium polysiphoniae</name>
    <dbReference type="NCBI Taxonomy" id="2571221"/>
    <lineage>
        <taxon>Bacteria</taxon>
        <taxon>Pseudomonadati</taxon>
        <taxon>Pseudomonadota</taxon>
        <taxon>Alphaproteobacteria</taxon>
        <taxon>Hyphomicrobiales</taxon>
        <taxon>Stappiaceae</taxon>
        <taxon>Roseibium</taxon>
    </lineage>
</organism>
<dbReference type="EMBL" id="JACYXJ010000007">
    <property type="protein sequence ID" value="MBD8878500.1"/>
    <property type="molecule type" value="Genomic_DNA"/>
</dbReference>
<keyword evidence="5 11" id="KW-0813">Transport</keyword>
<evidence type="ECO:0000256" key="8">
    <source>
        <dbReference type="ARBA" id="ARBA00022989"/>
    </source>
</evidence>
<evidence type="ECO:0000256" key="11">
    <source>
        <dbReference type="RuleBase" id="RU363032"/>
    </source>
</evidence>
<dbReference type="RefSeq" id="WP_192110917.1">
    <property type="nucleotide sequence ID" value="NZ_JACYXJ010000007.1"/>
</dbReference>
<evidence type="ECO:0000313" key="17">
    <source>
        <dbReference type="Proteomes" id="UP000705379"/>
    </source>
</evidence>
<dbReference type="Proteomes" id="UP000615687">
    <property type="component" value="Unassembled WGS sequence"/>
</dbReference>
<protein>
    <recommendedName>
        <fullName evidence="4 12">sn-glycerol-3-phosphate transport system permease protein UgpE</fullName>
    </recommendedName>
</protein>
<evidence type="ECO:0000313" key="14">
    <source>
        <dbReference type="EMBL" id="MBD8878500.1"/>
    </source>
</evidence>
<dbReference type="PROSITE" id="PS50928">
    <property type="entry name" value="ABC_TM1"/>
    <property type="match status" value="1"/>
</dbReference>
<evidence type="ECO:0000259" key="13">
    <source>
        <dbReference type="PROSITE" id="PS50928"/>
    </source>
</evidence>
<comment type="subunit">
    <text evidence="3 12">The complex is composed of two ATP-binding proteins (UgpC), two transmembrane proteins (UgpA and UgpE) and a solute-binding protein (UgpB).</text>
</comment>
<evidence type="ECO:0000256" key="5">
    <source>
        <dbReference type="ARBA" id="ARBA00022448"/>
    </source>
</evidence>
<dbReference type="EMBL" id="QTKU01000005">
    <property type="protein sequence ID" value="MBS8262322.1"/>
    <property type="molecule type" value="Genomic_DNA"/>
</dbReference>
<keyword evidence="8 11" id="KW-1133">Transmembrane helix</keyword>
<dbReference type="NCBIfam" id="NF008210">
    <property type="entry name" value="PRK10973.1"/>
    <property type="match status" value="1"/>
</dbReference>
<dbReference type="Gene3D" id="1.10.3720.10">
    <property type="entry name" value="MetI-like"/>
    <property type="match status" value="1"/>
</dbReference>
<name>A0A927KE89_9HYPH</name>
<keyword evidence="12" id="KW-0997">Cell inner membrane</keyword>